<comment type="caution">
    <text evidence="3">The sequence shown here is derived from an EMBL/GenBank/DDBJ whole genome shotgun (WGS) entry which is preliminary data.</text>
</comment>
<dbReference type="RefSeq" id="WP_044028753.1">
    <property type="nucleotide sequence ID" value="NZ_CP076685.1"/>
</dbReference>
<dbReference type="Pfam" id="PF02120">
    <property type="entry name" value="Flg_hook"/>
    <property type="match status" value="1"/>
</dbReference>
<sequence length="164" mass="17367">MEHRPDQPLDIALAAPTTSGISPAAAPPATPAEAARQIAGQLATAVTNQPDSGSIEIALDPEELGRVQMNLKTRGDILTLTIATDRPETLDLMRRHIDQLATEFREMGYKDIAFNFGGSQTDARGGGHGQPGDDAHAGQPLDIEHTGTTPDRPRISAGGLDMRL</sequence>
<name>A0A850LL04_9RHOB</name>
<evidence type="ECO:0000256" key="1">
    <source>
        <dbReference type="SAM" id="MobiDB-lite"/>
    </source>
</evidence>
<protein>
    <submittedName>
        <fullName evidence="3">Flagellar hook-length control protein FliK</fullName>
    </submittedName>
</protein>
<accession>A0A850LL04</accession>
<keyword evidence="3" id="KW-0969">Cilium</keyword>
<dbReference type="EMBL" id="JABXIY010000049">
    <property type="protein sequence ID" value="NVK98734.1"/>
    <property type="molecule type" value="Genomic_DNA"/>
</dbReference>
<feature type="domain" description="Flagellar hook-length control protein-like C-terminal" evidence="2">
    <location>
        <begin position="46"/>
        <end position="119"/>
    </location>
</feature>
<dbReference type="CDD" id="cd17470">
    <property type="entry name" value="T3SS_Flik_C"/>
    <property type="match status" value="1"/>
</dbReference>
<dbReference type="InterPro" id="IPR021136">
    <property type="entry name" value="Flagellar_hook_control-like_C"/>
</dbReference>
<organism evidence="3 4">
    <name type="scientific">Ruegeria pomeroyi</name>
    <dbReference type="NCBI Taxonomy" id="89184"/>
    <lineage>
        <taxon>Bacteria</taxon>
        <taxon>Pseudomonadati</taxon>
        <taxon>Pseudomonadota</taxon>
        <taxon>Alphaproteobacteria</taxon>
        <taxon>Rhodobacterales</taxon>
        <taxon>Roseobacteraceae</taxon>
        <taxon>Ruegeria</taxon>
    </lineage>
</organism>
<dbReference type="Gene3D" id="3.30.750.140">
    <property type="match status" value="1"/>
</dbReference>
<gene>
    <name evidence="3" type="ORF">HW564_17540</name>
</gene>
<keyword evidence="3" id="KW-0966">Cell projection</keyword>
<evidence type="ECO:0000313" key="4">
    <source>
        <dbReference type="Proteomes" id="UP000565723"/>
    </source>
</evidence>
<dbReference type="Proteomes" id="UP000565723">
    <property type="component" value="Unassembled WGS sequence"/>
</dbReference>
<reference evidence="3 4" key="1">
    <citation type="journal article" date="2020" name="Proc. Natl. Acad. Sci. U.S.A.">
        <title>Ecological drivers of bacterial community assembly in synthetic phycospheres.</title>
        <authorList>
            <person name="Fu H."/>
            <person name="Uchimiya M."/>
            <person name="Gore J."/>
            <person name="Moran M.A."/>
        </authorList>
    </citation>
    <scope>NUCLEOTIDE SEQUENCE [LARGE SCALE GENOMIC DNA]</scope>
    <source>
        <strain evidence="3">HF-Din03</strain>
    </source>
</reference>
<evidence type="ECO:0000259" key="2">
    <source>
        <dbReference type="Pfam" id="PF02120"/>
    </source>
</evidence>
<evidence type="ECO:0000313" key="3">
    <source>
        <dbReference type="EMBL" id="NVK98734.1"/>
    </source>
</evidence>
<feature type="region of interest" description="Disordered" evidence="1">
    <location>
        <begin position="120"/>
        <end position="164"/>
    </location>
</feature>
<dbReference type="InterPro" id="IPR038610">
    <property type="entry name" value="FliK-like_C_sf"/>
</dbReference>
<keyword evidence="3" id="KW-0282">Flagellum</keyword>
<proteinExistence type="predicted"/>
<dbReference type="AlphaFoldDB" id="A0A850LL04"/>